<feature type="non-terminal residue" evidence="15">
    <location>
        <position position="1"/>
    </location>
</feature>
<dbReference type="GO" id="GO:0012505">
    <property type="term" value="C:endomembrane system"/>
    <property type="evidence" value="ECO:0007669"/>
    <property type="project" value="UniProtKB-SubCell"/>
</dbReference>
<comment type="catalytic activity">
    <reaction evidence="10">
        <text>L-tyrosyl-[protein] + ATP = O-phospho-L-tyrosyl-[protein] + ADP + H(+)</text>
        <dbReference type="Rhea" id="RHEA:10596"/>
        <dbReference type="Rhea" id="RHEA-COMP:10136"/>
        <dbReference type="Rhea" id="RHEA-COMP:20101"/>
        <dbReference type="ChEBI" id="CHEBI:15378"/>
        <dbReference type="ChEBI" id="CHEBI:30616"/>
        <dbReference type="ChEBI" id="CHEBI:46858"/>
        <dbReference type="ChEBI" id="CHEBI:61978"/>
        <dbReference type="ChEBI" id="CHEBI:456216"/>
        <dbReference type="EC" id="2.7.10.1"/>
    </reaction>
</comment>
<evidence type="ECO:0000256" key="1">
    <source>
        <dbReference type="ARBA" id="ARBA00004167"/>
    </source>
</evidence>
<dbReference type="InterPro" id="IPR008266">
    <property type="entry name" value="Tyr_kinase_AS"/>
</dbReference>
<dbReference type="GO" id="GO:0050793">
    <property type="term" value="P:regulation of developmental process"/>
    <property type="evidence" value="ECO:0007669"/>
    <property type="project" value="UniProtKB-ARBA"/>
</dbReference>
<evidence type="ECO:0000256" key="9">
    <source>
        <dbReference type="ARBA" id="ARBA00023137"/>
    </source>
</evidence>
<keyword evidence="12" id="KW-0812">Transmembrane</keyword>
<keyword evidence="6 15" id="KW-0418">Kinase</keyword>
<evidence type="ECO:0000256" key="10">
    <source>
        <dbReference type="ARBA" id="ARBA00051243"/>
    </source>
</evidence>
<evidence type="ECO:0000313" key="15">
    <source>
        <dbReference type="EMBL" id="CAI8021670.1"/>
    </source>
</evidence>
<dbReference type="PANTHER" id="PTHR24416:SF564">
    <property type="entry name" value="MACROPHAGE-STIMULATING PROTEIN RECEPTOR"/>
    <property type="match status" value="1"/>
</dbReference>
<dbReference type="InterPro" id="IPR000719">
    <property type="entry name" value="Prot_kinase_dom"/>
</dbReference>
<sequence>MDYNVTVQAVTSVGGGDFSSPVTVSLREPSPDSNSNEAGVIAGAVVAVTLTLGLIVAALCAYICWTRMKIKKRRNLKNVSSTDITIELRKEPDMSEPDMPDPVMKLSRQMSDEGLFVPQSSITIQNVIGEGQFGIVYKALLHNWKGYIRDVVAAKTLKGLFSSHDVKHLEEESKKMARFDHPNVMKLIGVSLSMDTIPFLVMPYMANGSLLSYLRKNRPELTVKNGMTELITENGSRLLSMCLQIAKGMEYLASKKFVHRDLAARNCMIDLNNVIKVADFGLSEDIYARNYFRQGGRQEENGEGPVKLPVKWMALESLNDGVFSEKSDVWSFGVTCWEVFSLGKNPYPGVDTLLSR</sequence>
<gene>
    <name evidence="15" type="ORF">GBAR_LOCUS12827</name>
</gene>
<evidence type="ECO:0000256" key="6">
    <source>
        <dbReference type="ARBA" id="ARBA00022777"/>
    </source>
</evidence>
<evidence type="ECO:0000256" key="12">
    <source>
        <dbReference type="SAM" id="Phobius"/>
    </source>
</evidence>
<feature type="binding site" evidence="11">
    <location>
        <position position="155"/>
    </location>
    <ligand>
        <name>ATP</name>
        <dbReference type="ChEBI" id="CHEBI:30616"/>
    </ligand>
</feature>
<accession>A0AA35WPA4</accession>
<evidence type="ECO:0000256" key="5">
    <source>
        <dbReference type="ARBA" id="ARBA00022741"/>
    </source>
</evidence>
<dbReference type="GO" id="GO:0005524">
    <property type="term" value="F:ATP binding"/>
    <property type="evidence" value="ECO:0007669"/>
    <property type="project" value="UniProtKB-UniRule"/>
</dbReference>
<feature type="domain" description="Fibronectin type-III" evidence="14">
    <location>
        <begin position="1"/>
        <end position="29"/>
    </location>
</feature>
<dbReference type="GO" id="GO:0016477">
    <property type="term" value="P:cell migration"/>
    <property type="evidence" value="ECO:0007669"/>
    <property type="project" value="TreeGrafter"/>
</dbReference>
<dbReference type="PROSITE" id="PS50011">
    <property type="entry name" value="PROTEIN_KINASE_DOM"/>
    <property type="match status" value="1"/>
</dbReference>
<evidence type="ECO:0000256" key="8">
    <source>
        <dbReference type="ARBA" id="ARBA00023136"/>
    </source>
</evidence>
<name>A0AA35WPA4_GEOBA</name>
<protein>
    <submittedName>
        <fullName evidence="15">Tyrosine-protein kinase transforming protein RYK</fullName>
    </submittedName>
</protein>
<dbReference type="GO" id="GO:0043235">
    <property type="term" value="C:receptor complex"/>
    <property type="evidence" value="ECO:0007669"/>
    <property type="project" value="TreeGrafter"/>
</dbReference>
<keyword evidence="12" id="KW-1133">Transmembrane helix</keyword>
<evidence type="ECO:0000256" key="4">
    <source>
        <dbReference type="ARBA" id="ARBA00022737"/>
    </source>
</evidence>
<keyword evidence="4" id="KW-0677">Repeat</keyword>
<dbReference type="EMBL" id="CASHTH010001913">
    <property type="protein sequence ID" value="CAI8021670.1"/>
    <property type="molecule type" value="Genomic_DNA"/>
</dbReference>
<feature type="transmembrane region" description="Helical" evidence="12">
    <location>
        <begin position="184"/>
        <end position="206"/>
    </location>
</feature>
<organism evidence="15 16">
    <name type="scientific">Geodia barretti</name>
    <name type="common">Barrett's horny sponge</name>
    <dbReference type="NCBI Taxonomy" id="519541"/>
    <lineage>
        <taxon>Eukaryota</taxon>
        <taxon>Metazoa</taxon>
        <taxon>Porifera</taxon>
        <taxon>Demospongiae</taxon>
        <taxon>Heteroscleromorpha</taxon>
        <taxon>Tetractinellida</taxon>
        <taxon>Astrophorina</taxon>
        <taxon>Geodiidae</taxon>
        <taxon>Geodia</taxon>
    </lineage>
</organism>
<dbReference type="PROSITE" id="PS00109">
    <property type="entry name" value="PROTEIN_KINASE_TYR"/>
    <property type="match status" value="1"/>
</dbReference>
<keyword evidence="3" id="KW-0808">Transferase</keyword>
<comment type="subcellular location">
    <subcellularLocation>
        <location evidence="2">Endomembrane system</location>
    </subcellularLocation>
    <subcellularLocation>
        <location evidence="1">Membrane</location>
        <topology evidence="1">Single-pass membrane protein</topology>
    </subcellularLocation>
</comment>
<evidence type="ECO:0000256" key="11">
    <source>
        <dbReference type="PROSITE-ProRule" id="PRU10141"/>
    </source>
</evidence>
<evidence type="ECO:0000256" key="2">
    <source>
        <dbReference type="ARBA" id="ARBA00004308"/>
    </source>
</evidence>
<evidence type="ECO:0000259" key="14">
    <source>
        <dbReference type="PROSITE" id="PS50853"/>
    </source>
</evidence>
<proteinExistence type="predicted"/>
<dbReference type="InterPro" id="IPR001245">
    <property type="entry name" value="Ser-Thr/Tyr_kinase_cat_dom"/>
</dbReference>
<dbReference type="GO" id="GO:0004714">
    <property type="term" value="F:transmembrane receptor protein tyrosine kinase activity"/>
    <property type="evidence" value="ECO:0007669"/>
    <property type="project" value="UniProtKB-EC"/>
</dbReference>
<comment type="caution">
    <text evidence="15">The sequence shown here is derived from an EMBL/GenBank/DDBJ whole genome shotgun (WGS) entry which is preliminary data.</text>
</comment>
<keyword evidence="8 12" id="KW-0472">Membrane</keyword>
<dbReference type="GO" id="GO:0048468">
    <property type="term" value="P:cell development"/>
    <property type="evidence" value="ECO:0007669"/>
    <property type="project" value="UniProtKB-ARBA"/>
</dbReference>
<dbReference type="GO" id="GO:0006909">
    <property type="term" value="P:phagocytosis"/>
    <property type="evidence" value="ECO:0007669"/>
    <property type="project" value="TreeGrafter"/>
</dbReference>
<dbReference type="Pfam" id="PF07714">
    <property type="entry name" value="PK_Tyr_Ser-Thr"/>
    <property type="match status" value="1"/>
</dbReference>
<dbReference type="PANTHER" id="PTHR24416">
    <property type="entry name" value="TYROSINE-PROTEIN KINASE RECEPTOR"/>
    <property type="match status" value="1"/>
</dbReference>
<evidence type="ECO:0000259" key="13">
    <source>
        <dbReference type="PROSITE" id="PS50011"/>
    </source>
</evidence>
<keyword evidence="5 11" id="KW-0547">Nucleotide-binding</keyword>
<dbReference type="GO" id="GO:0005886">
    <property type="term" value="C:plasma membrane"/>
    <property type="evidence" value="ECO:0007669"/>
    <property type="project" value="TreeGrafter"/>
</dbReference>
<feature type="transmembrane region" description="Helical" evidence="12">
    <location>
        <begin position="40"/>
        <end position="65"/>
    </location>
</feature>
<evidence type="ECO:0000313" key="16">
    <source>
        <dbReference type="Proteomes" id="UP001174909"/>
    </source>
</evidence>
<dbReference type="InterPro" id="IPR003961">
    <property type="entry name" value="FN3_dom"/>
</dbReference>
<dbReference type="Gene3D" id="1.10.510.10">
    <property type="entry name" value="Transferase(Phosphotransferase) domain 1"/>
    <property type="match status" value="1"/>
</dbReference>
<dbReference type="FunFam" id="1.10.510.10:FF:001512">
    <property type="entry name" value="Receptor tyrosine-protein kinase erbB-2"/>
    <property type="match status" value="1"/>
</dbReference>
<keyword evidence="7 11" id="KW-0067">ATP-binding</keyword>
<dbReference type="InterPro" id="IPR050122">
    <property type="entry name" value="RTK"/>
</dbReference>
<dbReference type="PROSITE" id="PS50853">
    <property type="entry name" value="FN3"/>
    <property type="match status" value="1"/>
</dbReference>
<feature type="domain" description="Protein kinase" evidence="13">
    <location>
        <begin position="122"/>
        <end position="356"/>
    </location>
</feature>
<dbReference type="InterPro" id="IPR017441">
    <property type="entry name" value="Protein_kinase_ATP_BS"/>
</dbReference>
<keyword evidence="9" id="KW-0829">Tyrosine-protein kinase</keyword>
<keyword evidence="16" id="KW-1185">Reference proteome</keyword>
<reference evidence="15" key="1">
    <citation type="submission" date="2023-03" db="EMBL/GenBank/DDBJ databases">
        <authorList>
            <person name="Steffen K."/>
            <person name="Cardenas P."/>
        </authorList>
    </citation>
    <scope>NUCLEOTIDE SEQUENCE</scope>
</reference>
<evidence type="ECO:0000256" key="3">
    <source>
        <dbReference type="ARBA" id="ARBA00022679"/>
    </source>
</evidence>
<dbReference type="InterPro" id="IPR020635">
    <property type="entry name" value="Tyr_kinase_cat_dom"/>
</dbReference>
<evidence type="ECO:0000256" key="7">
    <source>
        <dbReference type="ARBA" id="ARBA00022840"/>
    </source>
</evidence>
<dbReference type="AlphaFoldDB" id="A0AA35WPA4"/>
<dbReference type="SMART" id="SM00219">
    <property type="entry name" value="TyrKc"/>
    <property type="match status" value="1"/>
</dbReference>
<dbReference type="GO" id="GO:0007169">
    <property type="term" value="P:cell surface receptor protein tyrosine kinase signaling pathway"/>
    <property type="evidence" value="ECO:0007669"/>
    <property type="project" value="TreeGrafter"/>
</dbReference>
<dbReference type="PRINTS" id="PR00109">
    <property type="entry name" value="TYRKINASE"/>
</dbReference>
<dbReference type="PROSITE" id="PS00107">
    <property type="entry name" value="PROTEIN_KINASE_ATP"/>
    <property type="match status" value="1"/>
</dbReference>
<dbReference type="SUPFAM" id="SSF56112">
    <property type="entry name" value="Protein kinase-like (PK-like)"/>
    <property type="match status" value="1"/>
</dbReference>
<dbReference type="InterPro" id="IPR011009">
    <property type="entry name" value="Kinase-like_dom_sf"/>
</dbReference>
<dbReference type="Proteomes" id="UP001174909">
    <property type="component" value="Unassembled WGS sequence"/>
</dbReference>
<dbReference type="CDD" id="cd00192">
    <property type="entry name" value="PTKc"/>
    <property type="match status" value="1"/>
</dbReference>